<reference evidence="3 4" key="1">
    <citation type="submission" date="2021-12" db="EMBL/GenBank/DDBJ databases">
        <title>Discovery of the Pendulisporaceae a myxobacterial family with distinct sporulation behavior and unique specialized metabolism.</title>
        <authorList>
            <person name="Garcia R."/>
            <person name="Popoff A."/>
            <person name="Bader C.D."/>
            <person name="Loehr J."/>
            <person name="Walesch S."/>
            <person name="Walt C."/>
            <person name="Boldt J."/>
            <person name="Bunk B."/>
            <person name="Haeckl F.J.F.P.J."/>
            <person name="Gunesch A.P."/>
            <person name="Birkelbach J."/>
            <person name="Nuebel U."/>
            <person name="Pietschmann T."/>
            <person name="Bach T."/>
            <person name="Mueller R."/>
        </authorList>
    </citation>
    <scope>NUCLEOTIDE SEQUENCE [LARGE SCALE GENOMIC DNA]</scope>
    <source>
        <strain evidence="3 4">MSr11954</strain>
    </source>
</reference>
<evidence type="ECO:0000256" key="1">
    <source>
        <dbReference type="SAM" id="MobiDB-lite"/>
    </source>
</evidence>
<organism evidence="3 4">
    <name type="scientific">Pendulispora albinea</name>
    <dbReference type="NCBI Taxonomy" id="2741071"/>
    <lineage>
        <taxon>Bacteria</taxon>
        <taxon>Pseudomonadati</taxon>
        <taxon>Myxococcota</taxon>
        <taxon>Myxococcia</taxon>
        <taxon>Myxococcales</taxon>
        <taxon>Sorangiineae</taxon>
        <taxon>Pendulisporaceae</taxon>
        <taxon>Pendulispora</taxon>
    </lineage>
</organism>
<protein>
    <submittedName>
        <fullName evidence="3">Uncharacterized protein</fullName>
    </submittedName>
</protein>
<dbReference type="Proteomes" id="UP001370348">
    <property type="component" value="Chromosome"/>
</dbReference>
<name>A0ABZ2M2N8_9BACT</name>
<proteinExistence type="predicted"/>
<keyword evidence="4" id="KW-1185">Reference proteome</keyword>
<evidence type="ECO:0000313" key="3">
    <source>
        <dbReference type="EMBL" id="WXB17210.1"/>
    </source>
</evidence>
<sequence>MDQQQGEKIEPMLEGQPPAATDAGLSVSSVLSVSFGAENYTVPSFARAFPRDEALDTLVRAFVSGNYNLVRVQAPELALHATDPAVRDAARMLHHRIKADPLLKIILVAAVMLLAVMAAWWITHDGGVS</sequence>
<keyword evidence="2" id="KW-0472">Membrane</keyword>
<keyword evidence="2" id="KW-1133">Transmembrane helix</keyword>
<dbReference type="RefSeq" id="WP_394826841.1">
    <property type="nucleotide sequence ID" value="NZ_CP089984.1"/>
</dbReference>
<evidence type="ECO:0000256" key="2">
    <source>
        <dbReference type="SAM" id="Phobius"/>
    </source>
</evidence>
<gene>
    <name evidence="3" type="ORF">LZC94_08000</name>
</gene>
<evidence type="ECO:0000313" key="4">
    <source>
        <dbReference type="Proteomes" id="UP001370348"/>
    </source>
</evidence>
<accession>A0ABZ2M2N8</accession>
<feature type="transmembrane region" description="Helical" evidence="2">
    <location>
        <begin position="101"/>
        <end position="122"/>
    </location>
</feature>
<dbReference type="EMBL" id="CP089984">
    <property type="protein sequence ID" value="WXB17210.1"/>
    <property type="molecule type" value="Genomic_DNA"/>
</dbReference>
<feature type="compositionally biased region" description="Basic and acidic residues" evidence="1">
    <location>
        <begin position="1"/>
        <end position="11"/>
    </location>
</feature>
<feature type="region of interest" description="Disordered" evidence="1">
    <location>
        <begin position="1"/>
        <end position="21"/>
    </location>
</feature>
<keyword evidence="2" id="KW-0812">Transmembrane</keyword>